<proteinExistence type="predicted"/>
<keyword evidence="3 5" id="KW-1133">Transmembrane helix</keyword>
<dbReference type="GO" id="GO:0016020">
    <property type="term" value="C:membrane"/>
    <property type="evidence" value="ECO:0007669"/>
    <property type="project" value="UniProtKB-SubCell"/>
</dbReference>
<dbReference type="STRING" id="1036808.A0A0C3EJB7"/>
<organism evidence="7 8">
    <name type="scientific">Scleroderma citrinum Foug A</name>
    <dbReference type="NCBI Taxonomy" id="1036808"/>
    <lineage>
        <taxon>Eukaryota</taxon>
        <taxon>Fungi</taxon>
        <taxon>Dikarya</taxon>
        <taxon>Basidiomycota</taxon>
        <taxon>Agaricomycotina</taxon>
        <taxon>Agaricomycetes</taxon>
        <taxon>Agaricomycetidae</taxon>
        <taxon>Boletales</taxon>
        <taxon>Sclerodermatineae</taxon>
        <taxon>Sclerodermataceae</taxon>
        <taxon>Scleroderma</taxon>
    </lineage>
</organism>
<evidence type="ECO:0000256" key="5">
    <source>
        <dbReference type="SAM" id="Phobius"/>
    </source>
</evidence>
<reference evidence="7 8" key="1">
    <citation type="submission" date="2014-04" db="EMBL/GenBank/DDBJ databases">
        <authorList>
            <consortium name="DOE Joint Genome Institute"/>
            <person name="Kuo A."/>
            <person name="Kohler A."/>
            <person name="Nagy L.G."/>
            <person name="Floudas D."/>
            <person name="Copeland A."/>
            <person name="Barry K.W."/>
            <person name="Cichocki N."/>
            <person name="Veneault-Fourrey C."/>
            <person name="LaButti K."/>
            <person name="Lindquist E.A."/>
            <person name="Lipzen A."/>
            <person name="Lundell T."/>
            <person name="Morin E."/>
            <person name="Murat C."/>
            <person name="Sun H."/>
            <person name="Tunlid A."/>
            <person name="Henrissat B."/>
            <person name="Grigoriev I.V."/>
            <person name="Hibbett D.S."/>
            <person name="Martin F."/>
            <person name="Nordberg H.P."/>
            <person name="Cantor M.N."/>
            <person name="Hua S.X."/>
        </authorList>
    </citation>
    <scope>NUCLEOTIDE SEQUENCE [LARGE SCALE GENOMIC DNA]</scope>
    <source>
        <strain evidence="7 8">Foug A</strain>
    </source>
</reference>
<sequence>MSRCTSLSFVIKPILLIHCLRLRIAIAGTLGTGLFLGSGKALSGAGPLGALLAYTLIATVAYS</sequence>
<feature type="transmembrane region" description="Helical" evidence="5">
    <location>
        <begin position="20"/>
        <end position="38"/>
    </location>
</feature>
<dbReference type="HOGENOM" id="CLU_2887136_0_0_1"/>
<feature type="transmembrane region" description="Helical" evidence="5">
    <location>
        <begin position="44"/>
        <end position="62"/>
    </location>
</feature>
<evidence type="ECO:0000313" key="7">
    <source>
        <dbReference type="EMBL" id="KIM68021.1"/>
    </source>
</evidence>
<keyword evidence="2 5" id="KW-0812">Transmembrane</keyword>
<dbReference type="Pfam" id="PF00324">
    <property type="entry name" value="AA_permease"/>
    <property type="match status" value="1"/>
</dbReference>
<reference evidence="8" key="2">
    <citation type="submission" date="2015-01" db="EMBL/GenBank/DDBJ databases">
        <title>Evolutionary Origins and Diversification of the Mycorrhizal Mutualists.</title>
        <authorList>
            <consortium name="DOE Joint Genome Institute"/>
            <consortium name="Mycorrhizal Genomics Consortium"/>
            <person name="Kohler A."/>
            <person name="Kuo A."/>
            <person name="Nagy L.G."/>
            <person name="Floudas D."/>
            <person name="Copeland A."/>
            <person name="Barry K.W."/>
            <person name="Cichocki N."/>
            <person name="Veneault-Fourrey C."/>
            <person name="LaButti K."/>
            <person name="Lindquist E.A."/>
            <person name="Lipzen A."/>
            <person name="Lundell T."/>
            <person name="Morin E."/>
            <person name="Murat C."/>
            <person name="Riley R."/>
            <person name="Ohm R."/>
            <person name="Sun H."/>
            <person name="Tunlid A."/>
            <person name="Henrissat B."/>
            <person name="Grigoriev I.V."/>
            <person name="Hibbett D.S."/>
            <person name="Martin F."/>
        </authorList>
    </citation>
    <scope>NUCLEOTIDE SEQUENCE [LARGE SCALE GENOMIC DNA]</scope>
    <source>
        <strain evidence="8">Foug A</strain>
    </source>
</reference>
<keyword evidence="8" id="KW-1185">Reference proteome</keyword>
<protein>
    <recommendedName>
        <fullName evidence="6">Amino acid permease/ SLC12A domain-containing protein</fullName>
    </recommendedName>
</protein>
<dbReference type="InterPro" id="IPR004841">
    <property type="entry name" value="AA-permease/SLC12A_dom"/>
</dbReference>
<comment type="subcellular location">
    <subcellularLocation>
        <location evidence="1">Membrane</location>
        <topology evidence="1">Multi-pass membrane protein</topology>
    </subcellularLocation>
</comment>
<evidence type="ECO:0000256" key="2">
    <source>
        <dbReference type="ARBA" id="ARBA00022692"/>
    </source>
</evidence>
<dbReference type="Proteomes" id="UP000053989">
    <property type="component" value="Unassembled WGS sequence"/>
</dbReference>
<evidence type="ECO:0000256" key="3">
    <source>
        <dbReference type="ARBA" id="ARBA00022989"/>
    </source>
</evidence>
<evidence type="ECO:0000313" key="8">
    <source>
        <dbReference type="Proteomes" id="UP000053989"/>
    </source>
</evidence>
<gene>
    <name evidence="7" type="ORF">SCLCIDRAFT_1209418</name>
</gene>
<dbReference type="AlphaFoldDB" id="A0A0C3EJB7"/>
<dbReference type="EMBL" id="KN822010">
    <property type="protein sequence ID" value="KIM68021.1"/>
    <property type="molecule type" value="Genomic_DNA"/>
</dbReference>
<dbReference type="GO" id="GO:0055085">
    <property type="term" value="P:transmembrane transport"/>
    <property type="evidence" value="ECO:0007669"/>
    <property type="project" value="InterPro"/>
</dbReference>
<evidence type="ECO:0000259" key="6">
    <source>
        <dbReference type="Pfam" id="PF00324"/>
    </source>
</evidence>
<evidence type="ECO:0000256" key="1">
    <source>
        <dbReference type="ARBA" id="ARBA00004141"/>
    </source>
</evidence>
<keyword evidence="4 5" id="KW-0472">Membrane</keyword>
<dbReference type="InParanoid" id="A0A0C3EJB7"/>
<name>A0A0C3EJB7_9AGAM</name>
<feature type="domain" description="Amino acid permease/ SLC12A" evidence="6">
    <location>
        <begin position="24"/>
        <end position="62"/>
    </location>
</feature>
<accession>A0A0C3EJB7</accession>
<evidence type="ECO:0000256" key="4">
    <source>
        <dbReference type="ARBA" id="ARBA00023136"/>
    </source>
</evidence>